<evidence type="ECO:0000313" key="10">
    <source>
        <dbReference type="Proteomes" id="UP000642819"/>
    </source>
</evidence>
<comment type="caution">
    <text evidence="9">The sequence shown here is derived from an EMBL/GenBank/DDBJ whole genome shotgun (WGS) entry which is preliminary data.</text>
</comment>
<evidence type="ECO:0000256" key="7">
    <source>
        <dbReference type="SAM" id="Phobius"/>
    </source>
</evidence>
<keyword evidence="4 7" id="KW-1133">Transmembrane helix</keyword>
<dbReference type="EMBL" id="BMXK01000003">
    <property type="protein sequence ID" value="GHD03075.1"/>
    <property type="molecule type" value="Genomic_DNA"/>
</dbReference>
<protein>
    <recommendedName>
        <fullName evidence="8">Cardiolipin synthase N-terminal domain-containing protein</fullName>
    </recommendedName>
</protein>
<gene>
    <name evidence="9" type="ORF">GCM10008096_08920</name>
</gene>
<accession>A0ABQ3GGQ2</accession>
<evidence type="ECO:0000256" key="1">
    <source>
        <dbReference type="ARBA" id="ARBA00004651"/>
    </source>
</evidence>
<feature type="domain" description="Cardiolipin synthase N-terminal" evidence="8">
    <location>
        <begin position="16"/>
        <end position="60"/>
    </location>
</feature>
<feature type="compositionally biased region" description="Basic and acidic residues" evidence="6">
    <location>
        <begin position="100"/>
        <end position="123"/>
    </location>
</feature>
<feature type="region of interest" description="Disordered" evidence="6">
    <location>
        <begin position="100"/>
        <end position="149"/>
    </location>
</feature>
<evidence type="ECO:0000256" key="5">
    <source>
        <dbReference type="ARBA" id="ARBA00023136"/>
    </source>
</evidence>
<feature type="transmembrane region" description="Helical" evidence="7">
    <location>
        <begin position="39"/>
        <end position="58"/>
    </location>
</feature>
<dbReference type="Proteomes" id="UP000642819">
    <property type="component" value="Unassembled WGS sequence"/>
</dbReference>
<name>A0ABQ3GGQ2_9MICC</name>
<organism evidence="9 10">
    <name type="scientific">Zhihengliuella salsuginis</name>
    <dbReference type="NCBI Taxonomy" id="578222"/>
    <lineage>
        <taxon>Bacteria</taxon>
        <taxon>Bacillati</taxon>
        <taxon>Actinomycetota</taxon>
        <taxon>Actinomycetes</taxon>
        <taxon>Micrococcales</taxon>
        <taxon>Micrococcaceae</taxon>
        <taxon>Zhihengliuella</taxon>
    </lineage>
</organism>
<dbReference type="Pfam" id="PF13396">
    <property type="entry name" value="PLDc_N"/>
    <property type="match status" value="1"/>
</dbReference>
<dbReference type="RefSeq" id="WP_189348911.1">
    <property type="nucleotide sequence ID" value="NZ_BMXK01000003.1"/>
</dbReference>
<reference evidence="10" key="1">
    <citation type="journal article" date="2019" name="Int. J. Syst. Evol. Microbiol.">
        <title>The Global Catalogue of Microorganisms (GCM) 10K type strain sequencing project: providing services to taxonomists for standard genome sequencing and annotation.</title>
        <authorList>
            <consortium name="The Broad Institute Genomics Platform"/>
            <consortium name="The Broad Institute Genome Sequencing Center for Infectious Disease"/>
            <person name="Wu L."/>
            <person name="Ma J."/>
        </authorList>
    </citation>
    <scope>NUCLEOTIDE SEQUENCE [LARGE SCALE GENOMIC DNA]</scope>
    <source>
        <strain evidence="10">KCTC 19466</strain>
    </source>
</reference>
<dbReference type="InterPro" id="IPR027379">
    <property type="entry name" value="CLS_N"/>
</dbReference>
<keyword evidence="10" id="KW-1185">Reference proteome</keyword>
<evidence type="ECO:0000256" key="3">
    <source>
        <dbReference type="ARBA" id="ARBA00022692"/>
    </source>
</evidence>
<feature type="compositionally biased region" description="Low complexity" evidence="6">
    <location>
        <begin position="136"/>
        <end position="149"/>
    </location>
</feature>
<proteinExistence type="predicted"/>
<sequence length="149" mass="16360">MVIRLAIAASIVALFVIIYALVDCLRTPPHAVRSISKPAWVLTIILLPLIGALLWFFLGRPRPGSAPEEFRAPGSSSRSSAPDDDAAFLRRIEWEREQQAKEAEFKKREDELKKREGKNKKDDGDEPDDGSGNGTGPAPNGPATDPRNN</sequence>
<evidence type="ECO:0000256" key="6">
    <source>
        <dbReference type="SAM" id="MobiDB-lite"/>
    </source>
</evidence>
<evidence type="ECO:0000256" key="4">
    <source>
        <dbReference type="ARBA" id="ARBA00022989"/>
    </source>
</evidence>
<keyword evidence="3 7" id="KW-0812">Transmembrane</keyword>
<evidence type="ECO:0000313" key="9">
    <source>
        <dbReference type="EMBL" id="GHD03075.1"/>
    </source>
</evidence>
<evidence type="ECO:0000256" key="2">
    <source>
        <dbReference type="ARBA" id="ARBA00022475"/>
    </source>
</evidence>
<keyword evidence="2" id="KW-1003">Cell membrane</keyword>
<evidence type="ECO:0000259" key="8">
    <source>
        <dbReference type="Pfam" id="PF13396"/>
    </source>
</evidence>
<keyword evidence="5 7" id="KW-0472">Membrane</keyword>
<comment type="subcellular location">
    <subcellularLocation>
        <location evidence="1">Cell membrane</location>
        <topology evidence="1">Multi-pass membrane protein</topology>
    </subcellularLocation>
</comment>